<sequence>MMDDLRQCDQCKQYADTIHRKYRGKRYCGPCYTYFFIKRECSNCNKTKRIHRAEKRPLCYQCYSKVTPCRRCERIGRPVGKIDKFGLFCSSCANELRPESKCSLCGRVAILSIGKKYNLSTALCRNCRYRLNPKCPQCGARRALHEIKSGISICSGCANSKIYFCQGCNTPTKGARNALCDHCSALRRNGKRKDINCAGFTSPRIEQLFSGFVDWLTLEVGAEKSAFTQNRFVEFFMRLQESPIVWTEDVFFLSSIHGGFLRASSLPRRYLESTGTHFHRLALKEAMDLRTINKNLDIIRLKSAANCIPLVETYFADRIDEYKTGKTKLLTIRLESTSVRLLFETITDLNLIEDGLLTLAIKSPGVRCSLTRFISYLSLFVDRPLMYPNVSAELKLKHLVESCLTPTNEPLNIREYLATSISYLHHISAWAQDITEFNTVEDGFSVSLYGESYWVPNPLTRLRAKQN</sequence>
<dbReference type="AlphaFoldDB" id="A0A1Y6E9Y1"/>
<keyword evidence="2" id="KW-1185">Reference proteome</keyword>
<evidence type="ECO:0000313" key="2">
    <source>
        <dbReference type="Proteomes" id="UP000194450"/>
    </source>
</evidence>
<name>A0A1Y6E9Y1_9GAMM</name>
<protein>
    <submittedName>
        <fullName evidence="1">Uncharacterized protein</fullName>
    </submittedName>
</protein>
<accession>A0A1Y6E9Y1</accession>
<evidence type="ECO:0000313" key="1">
    <source>
        <dbReference type="EMBL" id="SMQ59397.1"/>
    </source>
</evidence>
<dbReference type="EMBL" id="FXWH01000001">
    <property type="protein sequence ID" value="SMQ59397.1"/>
    <property type="molecule type" value="Genomic_DNA"/>
</dbReference>
<organism evidence="1 2">
    <name type="scientific">Pseudidiomarina planktonica</name>
    <dbReference type="NCBI Taxonomy" id="1323738"/>
    <lineage>
        <taxon>Bacteria</taxon>
        <taxon>Pseudomonadati</taxon>
        <taxon>Pseudomonadota</taxon>
        <taxon>Gammaproteobacteria</taxon>
        <taxon>Alteromonadales</taxon>
        <taxon>Idiomarinaceae</taxon>
        <taxon>Pseudidiomarina</taxon>
    </lineage>
</organism>
<reference evidence="2" key="1">
    <citation type="submission" date="2017-04" db="EMBL/GenBank/DDBJ databases">
        <authorList>
            <person name="Varghese N."/>
            <person name="Submissions S."/>
        </authorList>
    </citation>
    <scope>NUCLEOTIDE SEQUENCE [LARGE SCALE GENOMIC DNA]</scope>
</reference>
<gene>
    <name evidence="1" type="ORF">SAMN06297229_0260</name>
</gene>
<dbReference type="Proteomes" id="UP000194450">
    <property type="component" value="Unassembled WGS sequence"/>
</dbReference>
<proteinExistence type="predicted"/>